<gene>
    <name evidence="2" type="ORF">MNBD_ALPHA03-557</name>
</gene>
<dbReference type="SUPFAM" id="SSF53335">
    <property type="entry name" value="S-adenosyl-L-methionine-dependent methyltransferases"/>
    <property type="match status" value="1"/>
</dbReference>
<feature type="domain" description="Methyltransferase type 11" evidence="1">
    <location>
        <begin position="42"/>
        <end position="129"/>
    </location>
</feature>
<evidence type="ECO:0000259" key="1">
    <source>
        <dbReference type="Pfam" id="PF08241"/>
    </source>
</evidence>
<accession>A0A3B1AQZ7</accession>
<proteinExistence type="predicted"/>
<reference evidence="2" key="1">
    <citation type="submission" date="2018-06" db="EMBL/GenBank/DDBJ databases">
        <authorList>
            <person name="Zhirakovskaya E."/>
        </authorList>
    </citation>
    <scope>NUCLEOTIDE SEQUENCE</scope>
</reference>
<name>A0A3B1AQZ7_9ZZZZ</name>
<dbReference type="PANTHER" id="PTHR45180">
    <property type="entry name" value="OS01G0307686 PROTEIN"/>
    <property type="match status" value="1"/>
</dbReference>
<dbReference type="GO" id="GO:0008757">
    <property type="term" value="F:S-adenosylmethionine-dependent methyltransferase activity"/>
    <property type="evidence" value="ECO:0007669"/>
    <property type="project" value="InterPro"/>
</dbReference>
<evidence type="ECO:0000313" key="2">
    <source>
        <dbReference type="EMBL" id="VAX06152.1"/>
    </source>
</evidence>
<dbReference type="Pfam" id="PF08241">
    <property type="entry name" value="Methyltransf_11"/>
    <property type="match status" value="1"/>
</dbReference>
<dbReference type="InterPro" id="IPR029063">
    <property type="entry name" value="SAM-dependent_MTases_sf"/>
</dbReference>
<sequence>MTGFKDYFSTQSKAYGRFRPQYPEELYEYLSGLCEDHELAWDCATGTGQAAGGLSDYFNNVVATDASATQIENTQGPGNVVFQSGFAEKSGLAAQSVDIITVAQALHWFDLDGFYREARRVLKPNAVLAVWTYNLLEVGEENIDLIIKRFDEEIVGEYWPEERQLVRDNYAAIDFPFNEEGRAASIPEFNMTMRWSLDDLMGYLATWSSVAAYKAAKGCDPLREIYSDLCAVWGAANNKKNIKWPLSFKIGRV</sequence>
<dbReference type="Gene3D" id="3.40.50.150">
    <property type="entry name" value="Vaccinia Virus protein VP39"/>
    <property type="match status" value="1"/>
</dbReference>
<dbReference type="InterPro" id="IPR013216">
    <property type="entry name" value="Methyltransf_11"/>
</dbReference>
<dbReference type="CDD" id="cd02440">
    <property type="entry name" value="AdoMet_MTases"/>
    <property type="match status" value="1"/>
</dbReference>
<organism evidence="2">
    <name type="scientific">hydrothermal vent metagenome</name>
    <dbReference type="NCBI Taxonomy" id="652676"/>
    <lineage>
        <taxon>unclassified sequences</taxon>
        <taxon>metagenomes</taxon>
        <taxon>ecological metagenomes</taxon>
    </lineage>
</organism>
<protein>
    <recommendedName>
        <fullName evidence="1">Methyltransferase type 11 domain-containing protein</fullName>
    </recommendedName>
</protein>
<dbReference type="EMBL" id="UOFW01000156">
    <property type="protein sequence ID" value="VAX06152.1"/>
    <property type="molecule type" value="Genomic_DNA"/>
</dbReference>
<dbReference type="AlphaFoldDB" id="A0A3B1AQZ7"/>
<dbReference type="PANTHER" id="PTHR45180:SF1">
    <property type="entry name" value="OS01G0307686 PROTEIN"/>
    <property type="match status" value="1"/>
</dbReference>